<evidence type="ECO:0000313" key="1">
    <source>
        <dbReference type="EMBL" id="MBW86509.1"/>
    </source>
</evidence>
<dbReference type="EMBL" id="GGEC01006026">
    <property type="protein sequence ID" value="MBW86509.1"/>
    <property type="molecule type" value="Transcribed_RNA"/>
</dbReference>
<proteinExistence type="predicted"/>
<sequence length="64" mass="6382">MPPAPITRNPSPPSRNAICHGVGSGQLLASAAPQCEGCSLEIAAVSVSSSIPTKDAIEANAKVL</sequence>
<protein>
    <submittedName>
        <fullName evidence="1">Proton-dependent oligopeptide transport family protein</fullName>
    </submittedName>
</protein>
<dbReference type="AlphaFoldDB" id="A0A2P2IZ49"/>
<reference evidence="1" key="1">
    <citation type="submission" date="2018-02" db="EMBL/GenBank/DDBJ databases">
        <title>Rhizophora mucronata_Transcriptome.</title>
        <authorList>
            <person name="Meera S.P."/>
            <person name="Sreeshan A."/>
            <person name="Augustine A."/>
        </authorList>
    </citation>
    <scope>NUCLEOTIDE SEQUENCE</scope>
    <source>
        <tissue evidence="1">Leaf</tissue>
    </source>
</reference>
<organism evidence="1">
    <name type="scientific">Rhizophora mucronata</name>
    <name type="common">Asiatic mangrove</name>
    <dbReference type="NCBI Taxonomy" id="61149"/>
    <lineage>
        <taxon>Eukaryota</taxon>
        <taxon>Viridiplantae</taxon>
        <taxon>Streptophyta</taxon>
        <taxon>Embryophyta</taxon>
        <taxon>Tracheophyta</taxon>
        <taxon>Spermatophyta</taxon>
        <taxon>Magnoliopsida</taxon>
        <taxon>eudicotyledons</taxon>
        <taxon>Gunneridae</taxon>
        <taxon>Pentapetalae</taxon>
        <taxon>rosids</taxon>
        <taxon>fabids</taxon>
        <taxon>Malpighiales</taxon>
        <taxon>Rhizophoraceae</taxon>
        <taxon>Rhizophora</taxon>
    </lineage>
</organism>
<accession>A0A2P2IZ49</accession>
<name>A0A2P2IZ49_RHIMU</name>